<sequence>MKTHHSFFIALLLPIYMVFGQPNLASKQLVDSVVVYQDFYKKGVFYYAPYGLELIKSEEGKPSFKFLQIRYTGTRATADQGTKRFRSLIHFKVVQHIPTKERLARVREFLKNSNKNIKELQPIAVSNLKAYLTHGASDYNDTITNKVSGGFFENSQDESSATNWKERDFTIRLSEHDSQIFWSTLQGEQPTLSVNYTFSAKFLNADATELKLTGNGDLRKTLEESLSSIDSTKTNNLSEQIFKSEALNIQIDTQKWPDLLKRVDINQRTIPPDYAALDIYCFDFNNDIAEGVYAKRIEIKAKGVSGSDIVLKKMFKANEPEVYAQTIRFTHAVKLSEPYEYRITTIFTDGTYERSKWKENESWHERLDITQKPNNQ</sequence>
<proteinExistence type="predicted"/>
<reference evidence="1 2" key="1">
    <citation type="submission" date="2024-05" db="EMBL/GenBank/DDBJ databases">
        <authorList>
            <person name="Duchaud E."/>
        </authorList>
    </citation>
    <scope>NUCLEOTIDE SEQUENCE [LARGE SCALE GENOMIC DNA]</scope>
    <source>
        <strain evidence="1">Ena-SAMPLE-TAB-13-05-2024-13:56:06:370-140308</strain>
    </source>
</reference>
<accession>A0ABM9P9V2</accession>
<dbReference type="EMBL" id="CAXJIO010000010">
    <property type="protein sequence ID" value="CAL2102223.1"/>
    <property type="molecule type" value="Genomic_DNA"/>
</dbReference>
<name>A0ABM9P9V2_9FLAO</name>
<evidence type="ECO:0000313" key="2">
    <source>
        <dbReference type="Proteomes" id="UP001497527"/>
    </source>
</evidence>
<comment type="caution">
    <text evidence="1">The sequence shown here is derived from an EMBL/GenBank/DDBJ whole genome shotgun (WGS) entry which is preliminary data.</text>
</comment>
<keyword evidence="2" id="KW-1185">Reference proteome</keyword>
<evidence type="ECO:0000313" key="1">
    <source>
        <dbReference type="EMBL" id="CAL2102223.1"/>
    </source>
</evidence>
<organism evidence="1 2">
    <name type="scientific">Tenacibaculum polynesiense</name>
    <dbReference type="NCBI Taxonomy" id="3137857"/>
    <lineage>
        <taxon>Bacteria</taxon>
        <taxon>Pseudomonadati</taxon>
        <taxon>Bacteroidota</taxon>
        <taxon>Flavobacteriia</taxon>
        <taxon>Flavobacteriales</taxon>
        <taxon>Flavobacteriaceae</taxon>
        <taxon>Tenacibaculum</taxon>
    </lineage>
</organism>
<gene>
    <name evidence="1" type="ORF">T190423A01A_10786</name>
</gene>
<dbReference type="Proteomes" id="UP001497527">
    <property type="component" value="Unassembled WGS sequence"/>
</dbReference>
<protein>
    <submittedName>
        <fullName evidence="1">Uncharacterized protein</fullName>
    </submittedName>
</protein>
<dbReference type="RefSeq" id="WP_348714300.1">
    <property type="nucleotide sequence ID" value="NZ_CAXJIO010000010.1"/>
</dbReference>